<feature type="region of interest" description="Disordered" evidence="1">
    <location>
        <begin position="1"/>
        <end position="43"/>
    </location>
</feature>
<dbReference type="EnsemblPlants" id="KQL06468">
    <property type="protein sequence ID" value="KQL06468"/>
    <property type="gene ID" value="SETIT_005247mg"/>
</dbReference>
<dbReference type="Proteomes" id="UP000004995">
    <property type="component" value="Unassembled WGS sequence"/>
</dbReference>
<evidence type="ECO:0000313" key="3">
    <source>
        <dbReference type="Proteomes" id="UP000004995"/>
    </source>
</evidence>
<reference evidence="2" key="2">
    <citation type="submission" date="2018-08" db="UniProtKB">
        <authorList>
            <consortium name="EnsemblPlants"/>
        </authorList>
    </citation>
    <scope>IDENTIFICATION</scope>
    <source>
        <strain evidence="2">Yugu1</strain>
    </source>
</reference>
<sequence length="43" mass="4614">MKRRRRASRLCPGRWRAGGGPAPSSCSRGPASRSAKSARLCKS</sequence>
<keyword evidence="3" id="KW-1185">Reference proteome</keyword>
<organism evidence="2 3">
    <name type="scientific">Setaria italica</name>
    <name type="common">Foxtail millet</name>
    <name type="synonym">Panicum italicum</name>
    <dbReference type="NCBI Taxonomy" id="4555"/>
    <lineage>
        <taxon>Eukaryota</taxon>
        <taxon>Viridiplantae</taxon>
        <taxon>Streptophyta</taxon>
        <taxon>Embryophyta</taxon>
        <taxon>Tracheophyta</taxon>
        <taxon>Spermatophyta</taxon>
        <taxon>Magnoliopsida</taxon>
        <taxon>Liliopsida</taxon>
        <taxon>Poales</taxon>
        <taxon>Poaceae</taxon>
        <taxon>PACMAD clade</taxon>
        <taxon>Panicoideae</taxon>
        <taxon>Panicodae</taxon>
        <taxon>Paniceae</taxon>
        <taxon>Cenchrinae</taxon>
        <taxon>Setaria</taxon>
    </lineage>
</organism>
<protein>
    <submittedName>
        <fullName evidence="2">Uncharacterized protein</fullName>
    </submittedName>
</protein>
<dbReference type="Gramene" id="KQL06468">
    <property type="protein sequence ID" value="KQL06468"/>
    <property type="gene ID" value="SETIT_005247mg"/>
</dbReference>
<evidence type="ECO:0000256" key="1">
    <source>
        <dbReference type="SAM" id="MobiDB-lite"/>
    </source>
</evidence>
<proteinExistence type="predicted"/>
<accession>K3XTJ0</accession>
<dbReference type="HOGENOM" id="CLU_3243116_0_0_1"/>
<evidence type="ECO:0000313" key="2">
    <source>
        <dbReference type="EnsemblPlants" id="KQL06468"/>
    </source>
</evidence>
<dbReference type="InParanoid" id="K3XTJ0"/>
<dbReference type="AlphaFoldDB" id="K3XTJ0"/>
<reference evidence="3" key="1">
    <citation type="journal article" date="2012" name="Nat. Biotechnol.">
        <title>Reference genome sequence of the model plant Setaria.</title>
        <authorList>
            <person name="Bennetzen J.L."/>
            <person name="Schmutz J."/>
            <person name="Wang H."/>
            <person name="Percifield R."/>
            <person name="Hawkins J."/>
            <person name="Pontaroli A.C."/>
            <person name="Estep M."/>
            <person name="Feng L."/>
            <person name="Vaughn J.N."/>
            <person name="Grimwood J."/>
            <person name="Jenkins J."/>
            <person name="Barry K."/>
            <person name="Lindquist E."/>
            <person name="Hellsten U."/>
            <person name="Deshpande S."/>
            <person name="Wang X."/>
            <person name="Wu X."/>
            <person name="Mitros T."/>
            <person name="Triplett J."/>
            <person name="Yang X."/>
            <person name="Ye C.Y."/>
            <person name="Mauro-Herrera M."/>
            <person name="Wang L."/>
            <person name="Li P."/>
            <person name="Sharma M."/>
            <person name="Sharma R."/>
            <person name="Ronald P.C."/>
            <person name="Panaud O."/>
            <person name="Kellogg E.A."/>
            <person name="Brutnell T.P."/>
            <person name="Doust A.N."/>
            <person name="Tuskan G.A."/>
            <person name="Rokhsar D."/>
            <person name="Devos K.M."/>
        </authorList>
    </citation>
    <scope>NUCLEOTIDE SEQUENCE [LARGE SCALE GENOMIC DNA]</scope>
    <source>
        <strain evidence="3">cv. Yugu1</strain>
    </source>
</reference>
<name>K3XTJ0_SETIT</name>
<dbReference type="EMBL" id="AGNK02003255">
    <property type="status" value="NOT_ANNOTATED_CDS"/>
    <property type="molecule type" value="Genomic_DNA"/>
</dbReference>